<dbReference type="AlphaFoldDB" id="A0A424YAZ6"/>
<dbReference type="PANTHER" id="PTHR34821">
    <property type="entry name" value="INNER MEMBRANE PROTEIN YDCZ"/>
    <property type="match status" value="1"/>
</dbReference>
<dbReference type="InterPro" id="IPR006750">
    <property type="entry name" value="YdcZ"/>
</dbReference>
<proteinExistence type="predicted"/>
<dbReference type="Proteomes" id="UP000285138">
    <property type="component" value="Unassembled WGS sequence"/>
</dbReference>
<evidence type="ECO:0000313" key="2">
    <source>
        <dbReference type="EMBL" id="RQD73732.1"/>
    </source>
</evidence>
<feature type="transmembrane region" description="Helical" evidence="1">
    <location>
        <begin position="39"/>
        <end position="59"/>
    </location>
</feature>
<reference evidence="2 3" key="1">
    <citation type="submission" date="2018-08" db="EMBL/GenBank/DDBJ databases">
        <title>The metabolism and importance of syntrophic acetate oxidation coupled to methane or sulfide production in haloalkaline environments.</title>
        <authorList>
            <person name="Timmers P.H.A."/>
            <person name="Vavourakis C.D."/>
            <person name="Sorokin D.Y."/>
            <person name="Sinninghe Damste J.S."/>
            <person name="Muyzer G."/>
            <person name="Stams A.J.M."/>
            <person name="Plugge C.M."/>
        </authorList>
    </citation>
    <scope>NUCLEOTIDE SEQUENCE [LARGE SCALE GENOMIC DNA]</scope>
    <source>
        <strain evidence="2">MSAO_Bac1</strain>
    </source>
</reference>
<keyword evidence="1" id="KW-1133">Transmembrane helix</keyword>
<evidence type="ECO:0000313" key="3">
    <source>
        <dbReference type="Proteomes" id="UP000285138"/>
    </source>
</evidence>
<protein>
    <submittedName>
        <fullName evidence="2">DMT family transporter</fullName>
    </submittedName>
</protein>
<comment type="caution">
    <text evidence="2">The sequence shown here is derived from an EMBL/GenBank/DDBJ whole genome shotgun (WGS) entry which is preliminary data.</text>
</comment>
<accession>A0A424YAZ6</accession>
<feature type="transmembrane region" description="Helical" evidence="1">
    <location>
        <begin position="126"/>
        <end position="146"/>
    </location>
</feature>
<keyword evidence="1" id="KW-0812">Transmembrane</keyword>
<sequence length="147" mass="15613">MSAKIIALIVAVFSGLSMALQGSLNSVLGKFIGLLEATFMVHVVGLLVLLTGLFAFRMGKGDLLKIPQAPWYVYLGGILGVIIVYTVVYSIPRLGVAITTTAIIVGQVTTALFIDHFGLFGLEQIPFSWIKGLGLAFLALGAKLMLS</sequence>
<keyword evidence="1" id="KW-0472">Membrane</keyword>
<dbReference type="Pfam" id="PF04657">
    <property type="entry name" value="DMT_YdcZ"/>
    <property type="match status" value="1"/>
</dbReference>
<name>A0A424YAZ6_9FIRM</name>
<dbReference type="EMBL" id="QZAA01000239">
    <property type="protein sequence ID" value="RQD73732.1"/>
    <property type="molecule type" value="Genomic_DNA"/>
</dbReference>
<dbReference type="GO" id="GO:0005886">
    <property type="term" value="C:plasma membrane"/>
    <property type="evidence" value="ECO:0007669"/>
    <property type="project" value="TreeGrafter"/>
</dbReference>
<feature type="transmembrane region" description="Helical" evidence="1">
    <location>
        <begin position="71"/>
        <end position="88"/>
    </location>
</feature>
<organism evidence="2 3">
    <name type="scientific">Candidatus Syntrophonatronum acetioxidans</name>
    <dbReference type="NCBI Taxonomy" id="1795816"/>
    <lineage>
        <taxon>Bacteria</taxon>
        <taxon>Bacillati</taxon>
        <taxon>Bacillota</taxon>
        <taxon>Clostridia</taxon>
        <taxon>Eubacteriales</taxon>
        <taxon>Syntrophomonadaceae</taxon>
        <taxon>Candidatus Syntrophonatronum</taxon>
    </lineage>
</organism>
<feature type="transmembrane region" description="Helical" evidence="1">
    <location>
        <begin position="94"/>
        <end position="114"/>
    </location>
</feature>
<gene>
    <name evidence="2" type="ORF">D5R97_08980</name>
</gene>
<dbReference type="PANTHER" id="PTHR34821:SF2">
    <property type="entry name" value="INNER MEMBRANE PROTEIN YDCZ"/>
    <property type="match status" value="1"/>
</dbReference>
<evidence type="ECO:0000256" key="1">
    <source>
        <dbReference type="SAM" id="Phobius"/>
    </source>
</evidence>